<dbReference type="GO" id="GO:0044877">
    <property type="term" value="F:protein-containing complex binding"/>
    <property type="evidence" value="ECO:0007669"/>
    <property type="project" value="TreeGrafter"/>
</dbReference>
<dbReference type="AlphaFoldDB" id="A0A1W5ZR41"/>
<dbReference type="Pfam" id="PF13460">
    <property type="entry name" value="NAD_binding_10"/>
    <property type="match status" value="1"/>
</dbReference>
<dbReference type="InterPro" id="IPR051207">
    <property type="entry name" value="ComplexI_NDUFA9_subunit"/>
</dbReference>
<dbReference type="PANTHER" id="PTHR12126:SF11">
    <property type="entry name" value="NADH DEHYDROGENASE [UBIQUINONE] 1 ALPHA SUBCOMPLEX SUBUNIT 9, MITOCHONDRIAL"/>
    <property type="match status" value="1"/>
</dbReference>
<protein>
    <submittedName>
        <fullName evidence="3">NmrA family protein</fullName>
    </submittedName>
</protein>
<evidence type="ECO:0000259" key="2">
    <source>
        <dbReference type="Pfam" id="PF13460"/>
    </source>
</evidence>
<feature type="region of interest" description="Disordered" evidence="1">
    <location>
        <begin position="463"/>
        <end position="484"/>
    </location>
</feature>
<evidence type="ECO:0000313" key="4">
    <source>
        <dbReference type="Proteomes" id="UP000192527"/>
    </source>
</evidence>
<organism evidence="3 4">
    <name type="scientific">Halobacillus mangrovi</name>
    <dbReference type="NCBI Taxonomy" id="402384"/>
    <lineage>
        <taxon>Bacteria</taxon>
        <taxon>Bacillati</taxon>
        <taxon>Bacillota</taxon>
        <taxon>Bacilli</taxon>
        <taxon>Bacillales</taxon>
        <taxon>Bacillaceae</taxon>
        <taxon>Halobacillus</taxon>
    </lineage>
</organism>
<keyword evidence="4" id="KW-1185">Reference proteome</keyword>
<sequence>MENKEPVVALTGASGYIGQNLMNKLTKNTKVIALSRNGDQYEDSEQVTWRSCDLYSMADAEKALEGADIAVYLVHSMMPSAKLTQGSFEDMDVILADNFAQAAKKQGIKQIIYLSGIIPEEASSLSRHLSSRLEVENILRAYGVPVTTIRAGLIVGPKGSSFPILAKLVKRLPFMLLPEWTRTKTQPIALADVLKTLHHSVGNEELCNRSIDVGGPEVMTYKSMMEKLADIIGRDPKMLPVPFMTVHLSRLWVRFVTGSPKEMVYPLVESLIHPMTVQKDHTHPVWSHGSTPFEEAAKDALEESGTRPKNQLFTLSPVRYDVRSVQRVPIPEGRDADWVAKYYVKWLEEVLNPWIKTEVDGNLGCQIGFVFNKTPLLELTYSKERSTSDRALYYITGGWLADNQKNIRGRLEFRKIPDKEEAIVAIHDYMPSLPWFFYKYTQAKVHLLVMTLFRNHLQKLGGYQSEGGGKRRQPTLMSLPIHDS</sequence>
<dbReference type="PANTHER" id="PTHR12126">
    <property type="entry name" value="NADH-UBIQUINONE OXIDOREDUCTASE 39 KDA SUBUNIT-RELATED"/>
    <property type="match status" value="1"/>
</dbReference>
<dbReference type="STRING" id="402384.HM131_02405"/>
<dbReference type="SUPFAM" id="SSF51735">
    <property type="entry name" value="NAD(P)-binding Rossmann-fold domains"/>
    <property type="match status" value="1"/>
</dbReference>
<gene>
    <name evidence="3" type="ORF">HM131_02405</name>
</gene>
<dbReference type="Gene3D" id="3.40.50.720">
    <property type="entry name" value="NAD(P)-binding Rossmann-like Domain"/>
    <property type="match status" value="1"/>
</dbReference>
<name>A0A1W5ZR41_9BACI</name>
<dbReference type="InterPro" id="IPR036291">
    <property type="entry name" value="NAD(P)-bd_dom_sf"/>
</dbReference>
<dbReference type="OrthoDB" id="9774199at2"/>
<dbReference type="KEGG" id="hmn:HM131_02405"/>
<accession>A0A1W5ZR41</accession>
<dbReference type="Proteomes" id="UP000192527">
    <property type="component" value="Chromosome"/>
</dbReference>
<evidence type="ECO:0000313" key="3">
    <source>
        <dbReference type="EMBL" id="ARI75748.1"/>
    </source>
</evidence>
<dbReference type="EMBL" id="CP020772">
    <property type="protein sequence ID" value="ARI75748.1"/>
    <property type="molecule type" value="Genomic_DNA"/>
</dbReference>
<proteinExistence type="predicted"/>
<reference evidence="3 4" key="1">
    <citation type="submission" date="2017-04" db="EMBL/GenBank/DDBJ databases">
        <title>The whole genome sequencing and assembly of Halobacillus mangrovi strain.</title>
        <authorList>
            <person name="Lee S.-J."/>
            <person name="Park M.-K."/>
            <person name="Kim J.-Y."/>
            <person name="Lee Y.-J."/>
            <person name="Yi H."/>
            <person name="Bahn Y.-S."/>
            <person name="Kim J.F."/>
            <person name="Lee D.-W."/>
        </authorList>
    </citation>
    <scope>NUCLEOTIDE SEQUENCE [LARGE SCALE GENOMIC DNA]</scope>
    <source>
        <strain evidence="3 4">KTB 131</strain>
    </source>
</reference>
<dbReference type="RefSeq" id="WP_085027583.1">
    <property type="nucleotide sequence ID" value="NZ_CP020772.1"/>
</dbReference>
<feature type="domain" description="NAD(P)-binding" evidence="2">
    <location>
        <begin position="12"/>
        <end position="153"/>
    </location>
</feature>
<dbReference type="InterPro" id="IPR016040">
    <property type="entry name" value="NAD(P)-bd_dom"/>
</dbReference>
<evidence type="ECO:0000256" key="1">
    <source>
        <dbReference type="SAM" id="MobiDB-lite"/>
    </source>
</evidence>